<dbReference type="InterPro" id="IPR036409">
    <property type="entry name" value="Aldolase_II/adducin_N_sf"/>
</dbReference>
<dbReference type="GO" id="GO:0005829">
    <property type="term" value="C:cytosol"/>
    <property type="evidence" value="ECO:0007669"/>
    <property type="project" value="TreeGrafter"/>
</dbReference>
<dbReference type="PANTHER" id="PTHR22789">
    <property type="entry name" value="FUCULOSE PHOSPHATE ALDOLASE"/>
    <property type="match status" value="1"/>
</dbReference>
<proteinExistence type="predicted"/>
<sequence length="335" mass="36984">MTGNAGRDDETGNAIIDTARVLLREGLVARTWGNLSQRSGHDRYLITPSGRDYETMTPDHLVEVDFEGKWSGELKPSGERGLHTEIYRELPQVQFIIHTHQPYASALSVGGAPVEIPTELAERIGSETLPIADYGLPSTGKLHKSVLTTLRDTTARAILMQGHGAVLFGRDADELVDLAQAVESACQIQFELMTGWNRADDTVRVRRFERDGIGLPPQVIHIFMRRDDAGAVVATDDPLFLKFRETGLKAYLDDFSQLVGLKVGKTFGRNMIYGRKATYFLGADLDEAEAVFSVAQKNALAALVAETTGAKPIRMMDGTIMRGVYKLKYSKLKDK</sequence>
<feature type="domain" description="Class II aldolase/adducin N-terminal" evidence="3">
    <location>
        <begin position="13"/>
        <end position="190"/>
    </location>
</feature>
<dbReference type="AlphaFoldDB" id="E6M0P6"/>
<dbReference type="Proteomes" id="UP000005573">
    <property type="component" value="Unassembled WGS sequence"/>
</dbReference>
<reference evidence="4 5" key="1">
    <citation type="submission" date="2010-12" db="EMBL/GenBank/DDBJ databases">
        <authorList>
            <person name="Muzny D."/>
            <person name="Qin X."/>
            <person name="Deng J."/>
            <person name="Jiang H."/>
            <person name="Liu Y."/>
            <person name="Qu J."/>
            <person name="Song X.-Z."/>
            <person name="Zhang L."/>
            <person name="Thornton R."/>
            <person name="Coyle M."/>
            <person name="Francisco L."/>
            <person name="Jackson L."/>
            <person name="Javaid M."/>
            <person name="Korchina V."/>
            <person name="Kovar C."/>
            <person name="Mata R."/>
            <person name="Mathew T."/>
            <person name="Ngo R."/>
            <person name="Nguyen L."/>
            <person name="Nguyen N."/>
            <person name="Okwuonu G."/>
            <person name="Ongeri F."/>
            <person name="Pham C."/>
            <person name="Simmons D."/>
            <person name="Wilczek-Boney K."/>
            <person name="Hale W."/>
            <person name="Jakkamsetti A."/>
            <person name="Pham P."/>
            <person name="Ruth R."/>
            <person name="San Lucas F."/>
            <person name="Warren J."/>
            <person name="Zhang J."/>
            <person name="Zhao Z."/>
            <person name="Zhou C."/>
            <person name="Zhu D."/>
            <person name="Lee S."/>
            <person name="Bess C."/>
            <person name="Blankenburg K."/>
            <person name="Forbes L."/>
            <person name="Fu Q."/>
            <person name="Gubbala S."/>
            <person name="Hirani K."/>
            <person name="Jayaseelan J.C."/>
            <person name="Lara F."/>
            <person name="Munidasa M."/>
            <person name="Palculict T."/>
            <person name="Patil S."/>
            <person name="Pu L.-L."/>
            <person name="Saada N."/>
            <person name="Tang L."/>
            <person name="Weissenberger G."/>
            <person name="Zhu Y."/>
            <person name="Hemphill L."/>
            <person name="Shang Y."/>
            <person name="Youmans B."/>
            <person name="Ayvaz T."/>
            <person name="Ross M."/>
            <person name="Santibanez J."/>
            <person name="Aqrawi P."/>
            <person name="Gross S."/>
            <person name="Joshi V."/>
            <person name="Fowler G."/>
            <person name="Nazareth L."/>
            <person name="Reid J."/>
            <person name="Worley K."/>
            <person name="Petrosino J."/>
            <person name="Highlander S."/>
            <person name="Gibbs R."/>
        </authorList>
    </citation>
    <scope>NUCLEOTIDE SEQUENCE [LARGE SCALE GENOMIC DNA]</scope>
    <source>
        <strain evidence="4 5">ATCC 51333</strain>
    </source>
</reference>
<dbReference type="Gene3D" id="3.40.225.10">
    <property type="entry name" value="Class II aldolase/adducin N-terminal domain"/>
    <property type="match status" value="1"/>
</dbReference>
<accession>E6M0P6</accession>
<name>E6M0P6_9ACTO</name>
<keyword evidence="1" id="KW-0479">Metal-binding</keyword>
<dbReference type="EMBL" id="AEPY01000011">
    <property type="protein sequence ID" value="EFU79526.1"/>
    <property type="molecule type" value="Genomic_DNA"/>
</dbReference>
<dbReference type="Pfam" id="PF00596">
    <property type="entry name" value="Aldolase_II"/>
    <property type="match status" value="1"/>
</dbReference>
<dbReference type="InterPro" id="IPR001303">
    <property type="entry name" value="Aldolase_II/adducin_N"/>
</dbReference>
<organism evidence="4 5">
    <name type="scientific">Mobiluncus curtisii ATCC 51333</name>
    <dbReference type="NCBI Taxonomy" id="887326"/>
    <lineage>
        <taxon>Bacteria</taxon>
        <taxon>Bacillati</taxon>
        <taxon>Actinomycetota</taxon>
        <taxon>Actinomycetes</taxon>
        <taxon>Actinomycetales</taxon>
        <taxon>Actinomycetaceae</taxon>
        <taxon>Mobiluncus</taxon>
    </lineage>
</organism>
<comment type="caution">
    <text evidence="4">The sequence shown here is derived from an EMBL/GenBank/DDBJ whole genome shotgun (WGS) entry which is preliminary data.</text>
</comment>
<dbReference type="GO" id="GO:0046872">
    <property type="term" value="F:metal ion binding"/>
    <property type="evidence" value="ECO:0007669"/>
    <property type="project" value="UniProtKB-KW"/>
</dbReference>
<evidence type="ECO:0000259" key="3">
    <source>
        <dbReference type="SMART" id="SM01007"/>
    </source>
</evidence>
<dbReference type="PANTHER" id="PTHR22789:SF0">
    <property type="entry name" value="3-OXO-TETRONATE 4-PHOSPHATE DECARBOXYLASE-RELATED"/>
    <property type="match status" value="1"/>
</dbReference>
<dbReference type="HOGENOM" id="CLU_751596_0_0_11"/>
<evidence type="ECO:0000256" key="2">
    <source>
        <dbReference type="ARBA" id="ARBA00023239"/>
    </source>
</evidence>
<dbReference type="SMART" id="SM01007">
    <property type="entry name" value="Aldolase_II"/>
    <property type="match status" value="1"/>
</dbReference>
<dbReference type="SUPFAM" id="SSF53639">
    <property type="entry name" value="AraD/HMP-PK domain-like"/>
    <property type="match status" value="1"/>
</dbReference>
<protein>
    <submittedName>
        <fullName evidence="4">Putative L-ribulose-5-phosphate 4-epimerase</fullName>
    </submittedName>
</protein>
<evidence type="ECO:0000313" key="5">
    <source>
        <dbReference type="Proteomes" id="UP000005573"/>
    </source>
</evidence>
<keyword evidence="2" id="KW-0456">Lyase</keyword>
<gene>
    <name evidence="4" type="ORF">HMPREF0388_1629</name>
</gene>
<dbReference type="RefSeq" id="WP_004010023.1">
    <property type="nucleotide sequence ID" value="NZ_GL622340.1"/>
</dbReference>
<evidence type="ECO:0000256" key="1">
    <source>
        <dbReference type="ARBA" id="ARBA00022723"/>
    </source>
</evidence>
<dbReference type="InterPro" id="IPR050197">
    <property type="entry name" value="Aldolase_class_II_sugar_metab"/>
</dbReference>
<dbReference type="GO" id="GO:0019323">
    <property type="term" value="P:pentose catabolic process"/>
    <property type="evidence" value="ECO:0007669"/>
    <property type="project" value="TreeGrafter"/>
</dbReference>
<dbReference type="GO" id="GO:0016832">
    <property type="term" value="F:aldehyde-lyase activity"/>
    <property type="evidence" value="ECO:0007669"/>
    <property type="project" value="TreeGrafter"/>
</dbReference>
<evidence type="ECO:0000313" key="4">
    <source>
        <dbReference type="EMBL" id="EFU79526.1"/>
    </source>
</evidence>